<comment type="caution">
    <text evidence="2">The sequence shown here is derived from an EMBL/GenBank/DDBJ whole genome shotgun (WGS) entry which is preliminary data.</text>
</comment>
<evidence type="ECO:0000313" key="2">
    <source>
        <dbReference type="EMBL" id="KAK2954781.1"/>
    </source>
</evidence>
<reference evidence="2 3" key="1">
    <citation type="journal article" date="2022" name="bioRxiv">
        <title>Genomics of Preaxostyla Flagellates Illuminates Evolutionary Transitions and the Path Towards Mitochondrial Loss.</title>
        <authorList>
            <person name="Novak L.V.F."/>
            <person name="Treitli S.C."/>
            <person name="Pyrih J."/>
            <person name="Halakuc P."/>
            <person name="Pipaliya S.V."/>
            <person name="Vacek V."/>
            <person name="Brzon O."/>
            <person name="Soukal P."/>
            <person name="Eme L."/>
            <person name="Dacks J.B."/>
            <person name="Karnkowska A."/>
            <person name="Elias M."/>
            <person name="Hampl V."/>
        </authorList>
    </citation>
    <scope>NUCLEOTIDE SEQUENCE [LARGE SCALE GENOMIC DNA]</scope>
    <source>
        <strain evidence="2">NAU3</strain>
        <tissue evidence="2">Gut</tissue>
    </source>
</reference>
<proteinExistence type="predicted"/>
<name>A0ABQ9XTG9_9EUKA</name>
<sequence>MQLQSDSHFCDRQMEQLRLLGKGLEPTLQKMTEVVQQLSKSRILDEQLTEDDFSQSKREEAAALSSLNEQIDSVRHAETSKQNQRTSLLSELSELLQGDRRREEQDAELIKRETQLNLRMRDLDDGGFLRFYQNELMGKQESIGDNSLDLEQLADLEKEATKLQQQELDDLETIEDLEQKVDDMEKEAKLRAIEQQKIVSNLETEKRLHIRKDREVISSFQEKLTALSADPPFNLNLFWVLEYLLLLIERLIAVEAVNGLFGVEAVNGLTGVEVVIDQKPQNGGIGVICVCERNG</sequence>
<organism evidence="2 3">
    <name type="scientific">Blattamonas nauphoetae</name>
    <dbReference type="NCBI Taxonomy" id="2049346"/>
    <lineage>
        <taxon>Eukaryota</taxon>
        <taxon>Metamonada</taxon>
        <taxon>Preaxostyla</taxon>
        <taxon>Oxymonadida</taxon>
        <taxon>Blattamonas</taxon>
    </lineage>
</organism>
<dbReference type="Proteomes" id="UP001281761">
    <property type="component" value="Unassembled WGS sequence"/>
</dbReference>
<keyword evidence="3" id="KW-1185">Reference proteome</keyword>
<evidence type="ECO:0000313" key="3">
    <source>
        <dbReference type="Proteomes" id="UP001281761"/>
    </source>
</evidence>
<accession>A0ABQ9XTG9</accession>
<dbReference type="EMBL" id="JARBJD010000074">
    <property type="protein sequence ID" value="KAK2954781.1"/>
    <property type="molecule type" value="Genomic_DNA"/>
</dbReference>
<protein>
    <submittedName>
        <fullName evidence="2">Uncharacterized protein</fullName>
    </submittedName>
</protein>
<keyword evidence="1" id="KW-0175">Coiled coil</keyword>
<gene>
    <name evidence="2" type="ORF">BLNAU_10266</name>
</gene>
<feature type="coiled-coil region" evidence="1">
    <location>
        <begin position="146"/>
        <end position="194"/>
    </location>
</feature>
<evidence type="ECO:0000256" key="1">
    <source>
        <dbReference type="SAM" id="Coils"/>
    </source>
</evidence>